<keyword evidence="2 6" id="KW-0812">Transmembrane</keyword>
<feature type="transmembrane region" description="Helical" evidence="6">
    <location>
        <begin position="478"/>
        <end position="498"/>
    </location>
</feature>
<name>A0A9N9AAN2_9GLOM</name>
<dbReference type="InterPro" id="IPR020846">
    <property type="entry name" value="MFS_dom"/>
</dbReference>
<gene>
    <name evidence="8" type="ORF">FCALED_LOCUS4817</name>
</gene>
<dbReference type="PROSITE" id="PS50850">
    <property type="entry name" value="MFS"/>
    <property type="match status" value="1"/>
</dbReference>
<accession>A0A9N9AAN2</accession>
<comment type="subcellular location">
    <subcellularLocation>
        <location evidence="1">Membrane</location>
        <topology evidence="1">Multi-pass membrane protein</topology>
    </subcellularLocation>
</comment>
<protein>
    <submittedName>
        <fullName evidence="8">6483_t:CDS:1</fullName>
    </submittedName>
</protein>
<evidence type="ECO:0000256" key="3">
    <source>
        <dbReference type="ARBA" id="ARBA00022989"/>
    </source>
</evidence>
<dbReference type="Gene3D" id="1.20.1720.10">
    <property type="entry name" value="Multidrug resistance protein D"/>
    <property type="match status" value="1"/>
</dbReference>
<dbReference type="CDD" id="cd17323">
    <property type="entry name" value="MFS_Tpo1_MDR_like"/>
    <property type="match status" value="1"/>
</dbReference>
<feature type="transmembrane region" description="Helical" evidence="6">
    <location>
        <begin position="241"/>
        <end position="261"/>
    </location>
</feature>
<dbReference type="Pfam" id="PF07690">
    <property type="entry name" value="MFS_1"/>
    <property type="match status" value="1"/>
</dbReference>
<keyword evidence="3 6" id="KW-1133">Transmembrane helix</keyword>
<feature type="transmembrane region" description="Helical" evidence="6">
    <location>
        <begin position="211"/>
        <end position="229"/>
    </location>
</feature>
<dbReference type="SUPFAM" id="SSF103473">
    <property type="entry name" value="MFS general substrate transporter"/>
    <property type="match status" value="1"/>
</dbReference>
<feature type="transmembrane region" description="Helical" evidence="6">
    <location>
        <begin position="454"/>
        <end position="472"/>
    </location>
</feature>
<dbReference type="InterPro" id="IPR011701">
    <property type="entry name" value="MFS"/>
</dbReference>
<evidence type="ECO:0000256" key="4">
    <source>
        <dbReference type="ARBA" id="ARBA00023136"/>
    </source>
</evidence>
<feature type="transmembrane region" description="Helical" evidence="6">
    <location>
        <begin position="306"/>
        <end position="326"/>
    </location>
</feature>
<feature type="transmembrane region" description="Helical" evidence="6">
    <location>
        <begin position="86"/>
        <end position="109"/>
    </location>
</feature>
<dbReference type="AlphaFoldDB" id="A0A9N9AAN2"/>
<feature type="domain" description="Major facilitator superfamily (MFS) profile" evidence="7">
    <location>
        <begin position="86"/>
        <end position="502"/>
    </location>
</feature>
<feature type="transmembrane region" description="Helical" evidence="6">
    <location>
        <begin position="412"/>
        <end position="433"/>
    </location>
</feature>
<evidence type="ECO:0000256" key="1">
    <source>
        <dbReference type="ARBA" id="ARBA00004141"/>
    </source>
</evidence>
<dbReference type="EMBL" id="CAJVPQ010000961">
    <property type="protein sequence ID" value="CAG8523411.1"/>
    <property type="molecule type" value="Genomic_DNA"/>
</dbReference>
<comment type="caution">
    <text evidence="8">The sequence shown here is derived from an EMBL/GenBank/DDBJ whole genome shotgun (WGS) entry which is preliminary data.</text>
</comment>
<evidence type="ECO:0000256" key="5">
    <source>
        <dbReference type="SAM" id="MobiDB-lite"/>
    </source>
</evidence>
<keyword evidence="4 6" id="KW-0472">Membrane</keyword>
<dbReference type="PANTHER" id="PTHR23502">
    <property type="entry name" value="MAJOR FACILITATOR SUPERFAMILY"/>
    <property type="match status" value="1"/>
</dbReference>
<proteinExistence type="predicted"/>
<dbReference type="PANTHER" id="PTHR23502:SF5">
    <property type="entry name" value="QUINIDINE RESISTANCE PROTEIN 3"/>
    <property type="match status" value="1"/>
</dbReference>
<sequence length="514" mass="57566">MVSNRDYIEYNKSDEEKIAIKEEVDGNSTKDYDEKESTNSISSMSNVSNDDFELQLNDEKSLLTPATPTYIENDPKNWSNTKKSTILIVVSISGMLSHIANTIFFPAILVVQEELHTTETLINTTVAVFVYIMGIAPLFWASYSDLRETRRKVYIVASIMFIISAFLCAFASNVWLLMILRAIQATGSSAVLCIGAGTLSDIYVPTELGTAYGLFYFGFFIGPLIGPLIGGYLTQYIHWRAIFWFLTIYGSILLFIIYHLLPETSRPRQIPLPNIKSEDSILLPPLSPKKNYNPLAPLSLLRYHNLTLVILYKVWVTSTIYVQNILIPEKFAITYGLTASQTGLVFLAPGIGLMSGSLVGGRLSDYVLRKKMRERDGTYAPELRLHSAWFGVILIPTAYFSFGWLLESDACIVYPLIAMFLGGFGTLMAFNPISTYLVNSYPTRSASVVALNNFMRSLVAGSMSALAAPLNHSIGTGWIFTLMAGVNIFTLFFLILVYRNGKNWRERIRRENPT</sequence>
<feature type="transmembrane region" description="Helical" evidence="6">
    <location>
        <begin position="121"/>
        <end position="141"/>
    </location>
</feature>
<feature type="compositionally biased region" description="Basic and acidic residues" evidence="5">
    <location>
        <begin position="19"/>
        <end position="37"/>
    </location>
</feature>
<evidence type="ECO:0000313" key="8">
    <source>
        <dbReference type="EMBL" id="CAG8523411.1"/>
    </source>
</evidence>
<dbReference type="GO" id="GO:0005886">
    <property type="term" value="C:plasma membrane"/>
    <property type="evidence" value="ECO:0007669"/>
    <property type="project" value="TreeGrafter"/>
</dbReference>
<evidence type="ECO:0000259" key="7">
    <source>
        <dbReference type="PROSITE" id="PS50850"/>
    </source>
</evidence>
<feature type="transmembrane region" description="Helical" evidence="6">
    <location>
        <begin position="346"/>
        <end position="368"/>
    </location>
</feature>
<feature type="transmembrane region" description="Helical" evidence="6">
    <location>
        <begin position="388"/>
        <end position="406"/>
    </location>
</feature>
<feature type="transmembrane region" description="Helical" evidence="6">
    <location>
        <begin position="182"/>
        <end position="204"/>
    </location>
</feature>
<feature type="region of interest" description="Disordered" evidence="5">
    <location>
        <begin position="19"/>
        <end position="44"/>
    </location>
</feature>
<dbReference type="OrthoDB" id="440553at2759"/>
<feature type="transmembrane region" description="Helical" evidence="6">
    <location>
        <begin position="153"/>
        <end position="176"/>
    </location>
</feature>
<keyword evidence="9" id="KW-1185">Reference proteome</keyword>
<dbReference type="Proteomes" id="UP000789570">
    <property type="component" value="Unassembled WGS sequence"/>
</dbReference>
<organism evidence="8 9">
    <name type="scientific">Funneliformis caledonium</name>
    <dbReference type="NCBI Taxonomy" id="1117310"/>
    <lineage>
        <taxon>Eukaryota</taxon>
        <taxon>Fungi</taxon>
        <taxon>Fungi incertae sedis</taxon>
        <taxon>Mucoromycota</taxon>
        <taxon>Glomeromycotina</taxon>
        <taxon>Glomeromycetes</taxon>
        <taxon>Glomerales</taxon>
        <taxon>Glomeraceae</taxon>
        <taxon>Funneliformis</taxon>
    </lineage>
</organism>
<evidence type="ECO:0000313" key="9">
    <source>
        <dbReference type="Proteomes" id="UP000789570"/>
    </source>
</evidence>
<reference evidence="8" key="1">
    <citation type="submission" date="2021-06" db="EMBL/GenBank/DDBJ databases">
        <authorList>
            <person name="Kallberg Y."/>
            <person name="Tangrot J."/>
            <person name="Rosling A."/>
        </authorList>
    </citation>
    <scope>NUCLEOTIDE SEQUENCE</scope>
    <source>
        <strain evidence="8">UK204</strain>
    </source>
</reference>
<dbReference type="GO" id="GO:0022857">
    <property type="term" value="F:transmembrane transporter activity"/>
    <property type="evidence" value="ECO:0007669"/>
    <property type="project" value="InterPro"/>
</dbReference>
<evidence type="ECO:0000256" key="6">
    <source>
        <dbReference type="SAM" id="Phobius"/>
    </source>
</evidence>
<evidence type="ECO:0000256" key="2">
    <source>
        <dbReference type="ARBA" id="ARBA00022692"/>
    </source>
</evidence>
<dbReference type="InterPro" id="IPR036259">
    <property type="entry name" value="MFS_trans_sf"/>
</dbReference>